<reference evidence="4" key="1">
    <citation type="submission" date="2021-02" db="EMBL/GenBank/DDBJ databases">
        <authorList>
            <person name="Nowell W R."/>
        </authorList>
    </citation>
    <scope>NUCLEOTIDE SEQUENCE</scope>
</reference>
<comment type="caution">
    <text evidence="4">The sequence shown here is derived from an EMBL/GenBank/DDBJ whole genome shotgun (WGS) entry which is preliminary data.</text>
</comment>
<dbReference type="Proteomes" id="UP000663829">
    <property type="component" value="Unassembled WGS sequence"/>
</dbReference>
<dbReference type="PANTHER" id="PTHR31862:SF1">
    <property type="entry name" value="UPF0261 DOMAIN PROTEIN (AFU_ORTHOLOGUE AFUA_1G10120)"/>
    <property type="match status" value="1"/>
</dbReference>
<accession>A0A814E0T3</accession>
<keyword evidence="6" id="KW-1185">Reference proteome</keyword>
<dbReference type="NCBIfam" id="NF002674">
    <property type="entry name" value="PRK02399.1-2"/>
    <property type="match status" value="1"/>
</dbReference>
<dbReference type="InterPro" id="IPR013785">
    <property type="entry name" value="Aldolase_TIM"/>
</dbReference>
<evidence type="ECO:0000259" key="1">
    <source>
        <dbReference type="Pfam" id="PF06792"/>
    </source>
</evidence>
<dbReference type="InterPro" id="IPR009215">
    <property type="entry name" value="TIM-br_IGPS-like"/>
</dbReference>
<dbReference type="AlphaFoldDB" id="A0A814E0T3"/>
<dbReference type="Gene3D" id="3.40.50.12020">
    <property type="entry name" value="Uncharacterised protein family UPF0261, NN domain"/>
    <property type="match status" value="1"/>
</dbReference>
<dbReference type="InterPro" id="IPR051353">
    <property type="entry name" value="Tobamovirus_resist_UPF0261"/>
</dbReference>
<gene>
    <name evidence="4" type="ORF">GPM918_LOCUS11838</name>
    <name evidence="5" type="ORF">SRO942_LOCUS11839</name>
</gene>
<feature type="domain" description="UPF0261" evidence="3">
    <location>
        <begin position="195"/>
        <end position="409"/>
    </location>
</feature>
<dbReference type="InterPro" id="IPR056778">
    <property type="entry name" value="UPF0261_C"/>
</dbReference>
<dbReference type="Proteomes" id="UP000681722">
    <property type="component" value="Unassembled WGS sequence"/>
</dbReference>
<dbReference type="SUPFAM" id="SSF51621">
    <property type="entry name" value="Phosphoenolpyruvate/pyruvate domain"/>
    <property type="match status" value="1"/>
</dbReference>
<dbReference type="Gene3D" id="3.20.20.70">
    <property type="entry name" value="Aldolase class I"/>
    <property type="match status" value="1"/>
</dbReference>
<evidence type="ECO:0008006" key="7">
    <source>
        <dbReference type="Google" id="ProtNLM"/>
    </source>
</evidence>
<evidence type="ECO:0000313" key="4">
    <source>
        <dbReference type="EMBL" id="CAF0962702.1"/>
    </source>
</evidence>
<protein>
    <recommendedName>
        <fullName evidence="7">Tm-1 protein</fullName>
    </recommendedName>
</protein>
<dbReference type="PANTHER" id="PTHR31862">
    <property type="entry name" value="UPF0261 DOMAIN PROTEIN (AFU_ORTHOLOGUE AFUA_1G10120)"/>
    <property type="match status" value="1"/>
</dbReference>
<evidence type="ECO:0000259" key="3">
    <source>
        <dbReference type="Pfam" id="PF23189"/>
    </source>
</evidence>
<evidence type="ECO:0000313" key="6">
    <source>
        <dbReference type="Proteomes" id="UP000663829"/>
    </source>
</evidence>
<dbReference type="InterPro" id="IPR015813">
    <property type="entry name" value="Pyrv/PenolPyrv_kinase-like_dom"/>
</dbReference>
<feature type="domain" description="TIM-barrel" evidence="2">
    <location>
        <begin position="445"/>
        <end position="709"/>
    </location>
</feature>
<dbReference type="InterPro" id="IPR044122">
    <property type="entry name" value="UPF0261_N"/>
</dbReference>
<dbReference type="GO" id="GO:0003824">
    <property type="term" value="F:catalytic activity"/>
    <property type="evidence" value="ECO:0007669"/>
    <property type="project" value="InterPro"/>
</dbReference>
<sequence length="716" mass="77227">MARPTVVLIGTLDTKSEEFNFIRRKIQETSSTQVLLMDVTTLADSNDMISNMDISSKDVVAAAGSDFREFQEKKIKKTDAFKIMAHGASVLLQNMLKKGEVHGVMGLGGSCGTTIVSEAMQSLPLGLPKLIVSTIAAGDMRPYVGLVDTTIMHSVTDLAGLNIVSEQILCNAAVAISAMALHYFESVSSVCKREKSLVALTMFGVTTPCVTSAKNRLKELGYDVVIFHATGTGGRAMEKLIESGIVEGVLDITTTELADEFVGGILSAGPHRLEKAGEKAIPQIVSLGALDMVNFGEINTVPDKFKGRNLFEHNEKVTLMRTNKEECKALGEVLANKLNKAKGPVTLFIPKGGISILSKVDGPFYDREADEVLFQSIKSHLHSNVSIVEMNVDINDESFAKAMANALHEDLTRANKNKPETTTIALSNKQPVQYKTKPKNRSEALARLNETINNGDLIIGAGAGIGLSAKCIEEGGVDLLIIYNSGRYRMAGRGSSAGLLSYGDANAIVLEMANEILPVVKRTPVLAGVCGTDPFKIMSYFLKQIKEIGFAGVQNFPTVGLMDGSFRQSLEETGMSYDLEVDMIRQAHELGLLTAPYVFNVDDTRKMVRAGADILVAHMGVTTKGSVGASTSVSLDDCIIRIQEMHDEAVKINPNVIVLCHGGPLAEPDDVAYVLNKTKGVNGFFGASSMERLPTEKALKENAQNFKRIKISSSRQ</sequence>
<dbReference type="Pfam" id="PF23189">
    <property type="entry name" value="UPF0261_C"/>
    <property type="match status" value="1"/>
</dbReference>
<dbReference type="EMBL" id="CAJNOQ010002518">
    <property type="protein sequence ID" value="CAF0962702.1"/>
    <property type="molecule type" value="Genomic_DNA"/>
</dbReference>
<evidence type="ECO:0000313" key="5">
    <source>
        <dbReference type="EMBL" id="CAF3737090.1"/>
    </source>
</evidence>
<dbReference type="Gene3D" id="3.40.50.12030">
    <property type="entry name" value="Uncharacterised protein family UPF0261, NC domain"/>
    <property type="match status" value="1"/>
</dbReference>
<evidence type="ECO:0000259" key="2">
    <source>
        <dbReference type="Pfam" id="PF09370"/>
    </source>
</evidence>
<organism evidence="4 6">
    <name type="scientific">Didymodactylos carnosus</name>
    <dbReference type="NCBI Taxonomy" id="1234261"/>
    <lineage>
        <taxon>Eukaryota</taxon>
        <taxon>Metazoa</taxon>
        <taxon>Spiralia</taxon>
        <taxon>Gnathifera</taxon>
        <taxon>Rotifera</taxon>
        <taxon>Eurotatoria</taxon>
        <taxon>Bdelloidea</taxon>
        <taxon>Philodinida</taxon>
        <taxon>Philodinidae</taxon>
        <taxon>Didymodactylos</taxon>
    </lineage>
</organism>
<feature type="domain" description="UPF0261" evidence="1">
    <location>
        <begin position="4"/>
        <end position="183"/>
    </location>
</feature>
<name>A0A814E0T3_9BILA</name>
<dbReference type="EMBL" id="CAJOBC010002518">
    <property type="protein sequence ID" value="CAF3737090.1"/>
    <property type="molecule type" value="Genomic_DNA"/>
</dbReference>
<proteinExistence type="predicted"/>
<dbReference type="OrthoDB" id="10047295at2759"/>
<dbReference type="CDD" id="cd15488">
    <property type="entry name" value="Tm-1-like"/>
    <property type="match status" value="1"/>
</dbReference>
<dbReference type="Gene3D" id="1.20.5.460">
    <property type="entry name" value="Single helix bin"/>
    <property type="match status" value="1"/>
</dbReference>
<dbReference type="Pfam" id="PF09370">
    <property type="entry name" value="PEP_hydrolase"/>
    <property type="match status" value="1"/>
</dbReference>
<dbReference type="Pfam" id="PF06792">
    <property type="entry name" value="UPF0261"/>
    <property type="match status" value="1"/>
</dbReference>